<organism evidence="3">
    <name type="scientific">marine sediment metagenome</name>
    <dbReference type="NCBI Taxonomy" id="412755"/>
    <lineage>
        <taxon>unclassified sequences</taxon>
        <taxon>metagenomes</taxon>
        <taxon>ecological metagenomes</taxon>
    </lineage>
</organism>
<dbReference type="InterPro" id="IPR014593">
    <property type="entry name" value="UCP034961_SH3_2"/>
</dbReference>
<sequence>MKEKKCRVMEDYNSPYTEPLLITKGEILSIGEKESEWSGWIWCTNKEGKSRWVPENYLEIDGNIGKANQDYNATELTVSIGEELIIEEEEADWFWVTNQQRKSGWVPIKMFK</sequence>
<dbReference type="InterPro" id="IPR036028">
    <property type="entry name" value="SH3-like_dom_sf"/>
</dbReference>
<dbReference type="SMART" id="SM00326">
    <property type="entry name" value="SH3"/>
    <property type="match status" value="2"/>
</dbReference>
<proteinExistence type="predicted"/>
<dbReference type="Gene3D" id="2.30.30.40">
    <property type="entry name" value="SH3 Domains"/>
    <property type="match status" value="2"/>
</dbReference>
<evidence type="ECO:0000313" key="3">
    <source>
        <dbReference type="EMBL" id="GAH56144.1"/>
    </source>
</evidence>
<comment type="caution">
    <text evidence="3">The sequence shown here is derived from an EMBL/GenBank/DDBJ whole genome shotgun (WGS) entry which is preliminary data.</text>
</comment>
<accession>X1HQN8</accession>
<evidence type="ECO:0000259" key="2">
    <source>
        <dbReference type="PROSITE" id="PS50002"/>
    </source>
</evidence>
<dbReference type="PROSITE" id="PS50002">
    <property type="entry name" value="SH3"/>
    <property type="match status" value="1"/>
</dbReference>
<feature type="domain" description="SH3" evidence="2">
    <location>
        <begin position="1"/>
        <end position="63"/>
    </location>
</feature>
<dbReference type="InterPro" id="IPR001452">
    <property type="entry name" value="SH3_domain"/>
</dbReference>
<dbReference type="PIRSF" id="PIRSF034961">
    <property type="entry name" value="UCP034961_SH3_2"/>
    <property type="match status" value="1"/>
</dbReference>
<protein>
    <recommendedName>
        <fullName evidence="2">SH3 domain-containing protein</fullName>
    </recommendedName>
</protein>
<dbReference type="AlphaFoldDB" id="X1HQN8"/>
<dbReference type="Pfam" id="PF07653">
    <property type="entry name" value="SH3_2"/>
    <property type="match status" value="1"/>
</dbReference>
<keyword evidence="1" id="KW-0728">SH3 domain</keyword>
<dbReference type="SUPFAM" id="SSF50044">
    <property type="entry name" value="SH3-domain"/>
    <property type="match status" value="2"/>
</dbReference>
<name>X1HQN8_9ZZZZ</name>
<evidence type="ECO:0000256" key="1">
    <source>
        <dbReference type="ARBA" id="ARBA00022443"/>
    </source>
</evidence>
<dbReference type="EMBL" id="BARU01019726">
    <property type="protein sequence ID" value="GAH56144.1"/>
    <property type="molecule type" value="Genomic_DNA"/>
</dbReference>
<reference evidence="3" key="1">
    <citation type="journal article" date="2014" name="Front. Microbiol.">
        <title>High frequency of phylogenetically diverse reductive dehalogenase-homologous genes in deep subseafloor sedimentary metagenomes.</title>
        <authorList>
            <person name="Kawai M."/>
            <person name="Futagami T."/>
            <person name="Toyoda A."/>
            <person name="Takaki Y."/>
            <person name="Nishi S."/>
            <person name="Hori S."/>
            <person name="Arai W."/>
            <person name="Tsubouchi T."/>
            <person name="Morono Y."/>
            <person name="Uchiyama I."/>
            <person name="Ito T."/>
            <person name="Fujiyama A."/>
            <person name="Inagaki F."/>
            <person name="Takami H."/>
        </authorList>
    </citation>
    <scope>NUCLEOTIDE SEQUENCE</scope>
    <source>
        <strain evidence="3">Expedition CK06-06</strain>
    </source>
</reference>
<gene>
    <name evidence="3" type="ORF">S03H2_32469</name>
</gene>